<dbReference type="SFLD" id="SFLDG00358">
    <property type="entry name" value="Main_(cytGST)"/>
    <property type="match status" value="1"/>
</dbReference>
<dbReference type="SFLD" id="SFLDG01151">
    <property type="entry name" value="Main.2:_Nu-like"/>
    <property type="match status" value="1"/>
</dbReference>
<evidence type="ECO:0000259" key="3">
    <source>
        <dbReference type="PROSITE" id="PS50405"/>
    </source>
</evidence>
<dbReference type="SUPFAM" id="SSF47616">
    <property type="entry name" value="GST C-terminal domain-like"/>
    <property type="match status" value="1"/>
</dbReference>
<feature type="domain" description="GST C-terminal" evidence="3">
    <location>
        <begin position="87"/>
        <end position="204"/>
    </location>
</feature>
<evidence type="ECO:0000313" key="4">
    <source>
        <dbReference type="EMBL" id="TGL95164.1"/>
    </source>
</evidence>
<reference evidence="4 5" key="1">
    <citation type="journal article" date="2019" name="PLoS Negl. Trop. Dis.">
        <title>Revisiting the worldwide diversity of Leptospira species in the environment.</title>
        <authorList>
            <person name="Vincent A.T."/>
            <person name="Schiettekatte O."/>
            <person name="Bourhy P."/>
            <person name="Veyrier F.J."/>
            <person name="Picardeau M."/>
        </authorList>
    </citation>
    <scope>NUCLEOTIDE SEQUENCE [LARGE SCALE GENOMIC DNA]</scope>
    <source>
        <strain evidence="4 5">201702444</strain>
    </source>
</reference>
<dbReference type="SUPFAM" id="SSF52833">
    <property type="entry name" value="Thioredoxin-like"/>
    <property type="match status" value="1"/>
</dbReference>
<dbReference type="PANTHER" id="PTHR44051:SF2">
    <property type="entry name" value="HYPOTHETICAL GLUTATHIONE S-TRANSFERASE LIKE PROTEIN"/>
    <property type="match status" value="1"/>
</dbReference>
<dbReference type="RefSeq" id="WP_135672069.1">
    <property type="nucleotide sequence ID" value="NZ_RQGN01000093.1"/>
</dbReference>
<dbReference type="GO" id="GO:0016740">
    <property type="term" value="F:transferase activity"/>
    <property type="evidence" value="ECO:0007669"/>
    <property type="project" value="UniProtKB-KW"/>
</dbReference>
<proteinExistence type="inferred from homology"/>
<gene>
    <name evidence="4" type="ORF">EHQ76_16915</name>
</gene>
<dbReference type="EMBL" id="RQGN01000093">
    <property type="protein sequence ID" value="TGL95164.1"/>
    <property type="molecule type" value="Genomic_DNA"/>
</dbReference>
<evidence type="ECO:0000313" key="5">
    <source>
        <dbReference type="Proteomes" id="UP000298429"/>
    </source>
</evidence>
<dbReference type="Gene3D" id="3.40.30.10">
    <property type="entry name" value="Glutaredoxin"/>
    <property type="match status" value="1"/>
</dbReference>
<keyword evidence="4" id="KW-0808">Transferase</keyword>
<evidence type="ECO:0000256" key="1">
    <source>
        <dbReference type="RuleBase" id="RU003494"/>
    </source>
</evidence>
<dbReference type="Gene3D" id="1.20.1050.10">
    <property type="match status" value="1"/>
</dbReference>
<dbReference type="PROSITE" id="PS50404">
    <property type="entry name" value="GST_NTER"/>
    <property type="match status" value="1"/>
</dbReference>
<dbReference type="InterPro" id="IPR036249">
    <property type="entry name" value="Thioredoxin-like_sf"/>
</dbReference>
<dbReference type="InterPro" id="IPR010987">
    <property type="entry name" value="Glutathione-S-Trfase_C-like"/>
</dbReference>
<dbReference type="PANTHER" id="PTHR44051">
    <property type="entry name" value="GLUTATHIONE S-TRANSFERASE-RELATED"/>
    <property type="match status" value="1"/>
</dbReference>
<sequence length="204" mass="23085">MIELFESSISGNSHKVRMLLSFLNLKYESISIDLKEREQKTEDFLKKNPFGQVPVLKDKDAVIRDSHAILLYLALEYGKKEEWFPSSAVNAAKVMQWLATSANEVGRGPAALRAHYKFGRPINLEEATSITNDLLKILENQFTESLWLVGNKITIADVALYPYIALANEGNVDLKPYTNIRAWLKRIEELPGFVTMVGITLQNV</sequence>
<dbReference type="PROSITE" id="PS50405">
    <property type="entry name" value="GST_CTER"/>
    <property type="match status" value="1"/>
</dbReference>
<dbReference type="CDD" id="cd03206">
    <property type="entry name" value="GST_C_7"/>
    <property type="match status" value="1"/>
</dbReference>
<dbReference type="SFLD" id="SFLDS00019">
    <property type="entry name" value="Glutathione_Transferase_(cytos"/>
    <property type="match status" value="1"/>
</dbReference>
<feature type="domain" description="GST N-terminal" evidence="2">
    <location>
        <begin position="1"/>
        <end position="81"/>
    </location>
</feature>
<dbReference type="InterPro" id="IPR004046">
    <property type="entry name" value="GST_C"/>
</dbReference>
<evidence type="ECO:0000259" key="2">
    <source>
        <dbReference type="PROSITE" id="PS50404"/>
    </source>
</evidence>
<dbReference type="InterPro" id="IPR036282">
    <property type="entry name" value="Glutathione-S-Trfase_C_sf"/>
</dbReference>
<comment type="similarity">
    <text evidence="1">Belongs to the GST superfamily.</text>
</comment>
<dbReference type="AlphaFoldDB" id="A0A5F2AYY4"/>
<protein>
    <submittedName>
        <fullName evidence="4">Glutathione S-transferase</fullName>
    </submittedName>
</protein>
<name>A0A5F2AYY4_9LEPT</name>
<accession>A0A5F2AYY4</accession>
<dbReference type="Proteomes" id="UP000298429">
    <property type="component" value="Unassembled WGS sequence"/>
</dbReference>
<dbReference type="OrthoDB" id="9797500at2"/>
<comment type="caution">
    <text evidence="4">The sequence shown here is derived from an EMBL/GenBank/DDBJ whole genome shotgun (WGS) entry which is preliminary data.</text>
</comment>
<dbReference type="Pfam" id="PF02798">
    <property type="entry name" value="GST_N"/>
    <property type="match status" value="1"/>
</dbReference>
<dbReference type="InterPro" id="IPR040079">
    <property type="entry name" value="Glutathione_S-Trfase"/>
</dbReference>
<dbReference type="Pfam" id="PF00043">
    <property type="entry name" value="GST_C"/>
    <property type="match status" value="1"/>
</dbReference>
<dbReference type="InterPro" id="IPR004045">
    <property type="entry name" value="Glutathione_S-Trfase_N"/>
</dbReference>
<organism evidence="4 5">
    <name type="scientific">Leptospira barantonii</name>
    <dbReference type="NCBI Taxonomy" id="2023184"/>
    <lineage>
        <taxon>Bacteria</taxon>
        <taxon>Pseudomonadati</taxon>
        <taxon>Spirochaetota</taxon>
        <taxon>Spirochaetia</taxon>
        <taxon>Leptospirales</taxon>
        <taxon>Leptospiraceae</taxon>
        <taxon>Leptospira</taxon>
    </lineage>
</organism>